<dbReference type="Pfam" id="PF00891">
    <property type="entry name" value="Methyltransf_2"/>
    <property type="match status" value="1"/>
</dbReference>
<dbReference type="CDD" id="cd02440">
    <property type="entry name" value="AdoMet_MTases"/>
    <property type="match status" value="1"/>
</dbReference>
<keyword evidence="3" id="KW-0949">S-adenosyl-L-methionine</keyword>
<sequence length="342" mass="36228">MRPGVTAAEGPPDSAGGILDLIMAFYGSRAVISAVELDLFTTLSGTSMTGTELSGRAGLHPRGAADFLDALVSLGLLERTGDRYANTPDAERHLVAGKPGYVGGYARMAGGMLFPVWGKLTEALRTGRAQVPSDRGIFDGYRDDDATRGFLGAMDAVNGGVGAALAAVFDWSRYSSVVDLGGARGNLAATLVREHPHLDATCFDLPPVERFFDEHTAELGLAGRIRFAAGDFFADPLPVADVFVAGHILHYFDLSGRRTLLARVHESVKPGGAVLVYDRMIDAGRRGRPLSLLGSLNMLLTSPGGAEYTPDEARKWLTEAGFGTVEVARVGSLDTLVIGYKD</sequence>
<evidence type="ECO:0000256" key="4">
    <source>
        <dbReference type="PIRSR" id="PIRSR005739-1"/>
    </source>
</evidence>
<dbReference type="PANTHER" id="PTHR43712:SF2">
    <property type="entry name" value="O-METHYLTRANSFERASE CICE"/>
    <property type="match status" value="1"/>
</dbReference>
<accession>A0A6I8LRQ1</accession>
<dbReference type="InterPro" id="IPR036388">
    <property type="entry name" value="WH-like_DNA-bd_sf"/>
</dbReference>
<dbReference type="EMBL" id="CABVGP010000001">
    <property type="protein sequence ID" value="VVJ17769.1"/>
    <property type="molecule type" value="Genomic_DNA"/>
</dbReference>
<keyword evidence="1" id="KW-0489">Methyltransferase</keyword>
<evidence type="ECO:0000313" key="8">
    <source>
        <dbReference type="Proteomes" id="UP000399805"/>
    </source>
</evidence>
<dbReference type="SUPFAM" id="SSF46785">
    <property type="entry name" value="Winged helix' DNA-binding domain"/>
    <property type="match status" value="1"/>
</dbReference>
<dbReference type="Proteomes" id="UP000399805">
    <property type="component" value="Unassembled WGS sequence"/>
</dbReference>
<dbReference type="GO" id="GO:0008171">
    <property type="term" value="F:O-methyltransferase activity"/>
    <property type="evidence" value="ECO:0007669"/>
    <property type="project" value="InterPro"/>
</dbReference>
<feature type="domain" description="O-methyltransferase dimerisation" evidence="6">
    <location>
        <begin position="20"/>
        <end position="95"/>
    </location>
</feature>
<dbReference type="Pfam" id="PF08100">
    <property type="entry name" value="Dimerisation"/>
    <property type="match status" value="1"/>
</dbReference>
<dbReference type="PROSITE" id="PS51683">
    <property type="entry name" value="SAM_OMT_II"/>
    <property type="match status" value="1"/>
</dbReference>
<dbReference type="InterPro" id="IPR029063">
    <property type="entry name" value="SAM-dependent_MTases_sf"/>
</dbReference>
<feature type="active site" description="Proton acceptor" evidence="4">
    <location>
        <position position="250"/>
    </location>
</feature>
<keyword evidence="2" id="KW-0808">Transferase</keyword>
<dbReference type="Gene3D" id="1.10.10.10">
    <property type="entry name" value="Winged helix-like DNA-binding domain superfamily/Winged helix DNA-binding domain"/>
    <property type="match status" value="1"/>
</dbReference>
<evidence type="ECO:0000313" key="7">
    <source>
        <dbReference type="EMBL" id="VVJ17769.1"/>
    </source>
</evidence>
<evidence type="ECO:0000259" key="5">
    <source>
        <dbReference type="Pfam" id="PF00891"/>
    </source>
</evidence>
<reference evidence="7 8" key="1">
    <citation type="submission" date="2019-09" db="EMBL/GenBank/DDBJ databases">
        <authorList>
            <person name="Leyn A S."/>
        </authorList>
    </citation>
    <scope>NUCLEOTIDE SEQUENCE [LARGE SCALE GENOMIC DNA]</scope>
    <source>
        <strain evidence="7">AA231_1</strain>
    </source>
</reference>
<dbReference type="PANTHER" id="PTHR43712">
    <property type="entry name" value="PUTATIVE (AFU_ORTHOLOGUE AFUA_4G14580)-RELATED"/>
    <property type="match status" value="1"/>
</dbReference>
<dbReference type="AlphaFoldDB" id="A0A6I8LRQ1"/>
<dbReference type="InterPro" id="IPR012967">
    <property type="entry name" value="COMT_dimerisation"/>
</dbReference>
<organism evidence="7 8">
    <name type="scientific">Amycolatopsis camponoti</name>
    <dbReference type="NCBI Taxonomy" id="2606593"/>
    <lineage>
        <taxon>Bacteria</taxon>
        <taxon>Bacillati</taxon>
        <taxon>Actinomycetota</taxon>
        <taxon>Actinomycetes</taxon>
        <taxon>Pseudonocardiales</taxon>
        <taxon>Pseudonocardiaceae</taxon>
        <taxon>Amycolatopsis</taxon>
    </lineage>
</organism>
<evidence type="ECO:0000256" key="1">
    <source>
        <dbReference type="ARBA" id="ARBA00022603"/>
    </source>
</evidence>
<dbReference type="GO" id="GO:0046983">
    <property type="term" value="F:protein dimerization activity"/>
    <property type="evidence" value="ECO:0007669"/>
    <property type="project" value="InterPro"/>
</dbReference>
<dbReference type="SUPFAM" id="SSF53335">
    <property type="entry name" value="S-adenosyl-L-methionine-dependent methyltransferases"/>
    <property type="match status" value="1"/>
</dbReference>
<dbReference type="InterPro" id="IPR016461">
    <property type="entry name" value="COMT-like"/>
</dbReference>
<dbReference type="InterPro" id="IPR001077">
    <property type="entry name" value="COMT_C"/>
</dbReference>
<evidence type="ECO:0000259" key="6">
    <source>
        <dbReference type="Pfam" id="PF08100"/>
    </source>
</evidence>
<dbReference type="Gene3D" id="3.40.50.150">
    <property type="entry name" value="Vaccinia Virus protein VP39"/>
    <property type="match status" value="1"/>
</dbReference>
<gene>
    <name evidence="7" type="ORF">AA23TX_02790</name>
</gene>
<proteinExistence type="predicted"/>
<dbReference type="InterPro" id="IPR036390">
    <property type="entry name" value="WH_DNA-bd_sf"/>
</dbReference>
<evidence type="ECO:0000256" key="2">
    <source>
        <dbReference type="ARBA" id="ARBA00022679"/>
    </source>
</evidence>
<evidence type="ECO:0000256" key="3">
    <source>
        <dbReference type="ARBA" id="ARBA00022691"/>
    </source>
</evidence>
<dbReference type="GO" id="GO:0032259">
    <property type="term" value="P:methylation"/>
    <property type="evidence" value="ECO:0007669"/>
    <property type="project" value="UniProtKB-KW"/>
</dbReference>
<protein>
    <submittedName>
        <fullName evidence="7">TcmO</fullName>
    </submittedName>
</protein>
<name>A0A6I8LRQ1_9PSEU</name>
<dbReference type="PIRSF" id="PIRSF005739">
    <property type="entry name" value="O-mtase"/>
    <property type="match status" value="1"/>
</dbReference>
<keyword evidence="8" id="KW-1185">Reference proteome</keyword>
<feature type="domain" description="O-methyltransferase C-terminal" evidence="5">
    <location>
        <begin position="117"/>
        <end position="322"/>
    </location>
</feature>